<organism evidence="3 4">
    <name type="scientific">Lasius platythorax</name>
    <dbReference type="NCBI Taxonomy" id="488582"/>
    <lineage>
        <taxon>Eukaryota</taxon>
        <taxon>Metazoa</taxon>
        <taxon>Ecdysozoa</taxon>
        <taxon>Arthropoda</taxon>
        <taxon>Hexapoda</taxon>
        <taxon>Insecta</taxon>
        <taxon>Pterygota</taxon>
        <taxon>Neoptera</taxon>
        <taxon>Endopterygota</taxon>
        <taxon>Hymenoptera</taxon>
        <taxon>Apocrita</taxon>
        <taxon>Aculeata</taxon>
        <taxon>Formicoidea</taxon>
        <taxon>Formicidae</taxon>
        <taxon>Formicinae</taxon>
        <taxon>Lasius</taxon>
        <taxon>Lasius</taxon>
    </lineage>
</organism>
<feature type="compositionally biased region" description="Basic and acidic residues" evidence="2">
    <location>
        <begin position="506"/>
        <end position="537"/>
    </location>
</feature>
<sequence length="941" mass="106698">MAEVLDIEELIDRLTRSNITPEELVERTIRNLYSIEKYFMTRRDCSTRNMIRATIGYSKMLYDFGQHVFLAQQYLLHRVKVFGVRERDLSLQLSVLRDQSSSSSDNLSLLQEKILDNNLKDLSILEEKETDDKELLNVLDVIDTSQIKFLELSQDLEREKETIMDISNKIGGMACSIVLNQVEDRNIVTVPPKMMESTSKYSKQEERSCIQNRYSEGGPRMSPPNYIKTMMSQVDNVELSGGSDTQNGQGDALPGITRSLSSKGIASVDAAATDVINATVAVVAGEQQRTPERAKKTGTDGNKKKENPYTLTPSSQIKRKTITSLSPESGACSKDSKNRTKRSNKKDIDESISGEEEEMNTSCVETAEEAQDKKLPSSSPEMVTVRKSTKAIGNTSEDYKVAEEQPKISDKFKELVEVSKIKAHGGSIADKWSKVSPEVDPYSAVESDKEVKRRSVRKILKKPIYNKGDDEEESEVYSVSSTSSTIEDRKKSNTTGPWESCDSGNDEEKRKGKNNRLERRVVDYKAPKGKSKNKDTTFENPIKGRGTKIPIVVDKETSQVEKNYTHEKWLEMSGSELGARASDYIRELERQRKICGNLSGNVEDRMKDCTFVLSKLCEAFTEKTEILGDATYLKIQNVKIMDELNKIKKKMEAKDNEILKMRRIIIDLERQVNSLKEGNSVYASRTLMDGMEDPKEKRTKNERMKTNVRKSPYVKLTDVTEVHCTPGCSSDVDYMSRKDDYPEEENAMEWTSAEQDQIVSENAYKENIYRYNERENNVKFLTSVNNVKGKPKIIDNRQLVPPRAIKSHKRDNDWTEVGKRERKPVYSERNMSNNANNTNRVKDGRKNSVSSVNAGNIRLIRKANRPAVVNITSKSDITYADILKTAREKVCLKTLGIENTKVRWAMNGSMLIEVPGPKGKELASALCRELKEALQMPERPR</sequence>
<feature type="coiled-coil region" evidence="1">
    <location>
        <begin position="637"/>
        <end position="671"/>
    </location>
</feature>
<feature type="compositionally biased region" description="Low complexity" evidence="2">
    <location>
        <begin position="476"/>
        <end position="485"/>
    </location>
</feature>
<feature type="compositionally biased region" description="Low complexity" evidence="2">
    <location>
        <begin position="830"/>
        <end position="839"/>
    </location>
</feature>
<evidence type="ECO:0000313" key="3">
    <source>
        <dbReference type="EMBL" id="CAL1671943.1"/>
    </source>
</evidence>
<name>A0AAV2MXC0_9HYME</name>
<dbReference type="AlphaFoldDB" id="A0AAV2MXC0"/>
<proteinExistence type="predicted"/>
<evidence type="ECO:0000313" key="4">
    <source>
        <dbReference type="Proteomes" id="UP001497644"/>
    </source>
</evidence>
<keyword evidence="1" id="KW-0175">Coiled coil</keyword>
<accession>A0AAV2MXC0</accession>
<protein>
    <submittedName>
        <fullName evidence="3">Uncharacterized protein</fullName>
    </submittedName>
</protein>
<feature type="region of interest" description="Disordered" evidence="2">
    <location>
        <begin position="829"/>
        <end position="848"/>
    </location>
</feature>
<feature type="region of interest" description="Disordered" evidence="2">
    <location>
        <begin position="287"/>
        <end position="382"/>
    </location>
</feature>
<evidence type="ECO:0000256" key="1">
    <source>
        <dbReference type="SAM" id="Coils"/>
    </source>
</evidence>
<dbReference type="Proteomes" id="UP001497644">
    <property type="component" value="Unassembled WGS sequence"/>
</dbReference>
<evidence type="ECO:0000256" key="2">
    <source>
        <dbReference type="SAM" id="MobiDB-lite"/>
    </source>
</evidence>
<keyword evidence="4" id="KW-1185">Reference proteome</keyword>
<feature type="compositionally biased region" description="Basic and acidic residues" evidence="2">
    <location>
        <begin position="289"/>
        <end position="307"/>
    </location>
</feature>
<comment type="caution">
    <text evidence="3">The sequence shown here is derived from an EMBL/GenBank/DDBJ whole genome shotgun (WGS) entry which is preliminary data.</text>
</comment>
<feature type="compositionally biased region" description="Acidic residues" evidence="2">
    <location>
        <begin position="350"/>
        <end position="359"/>
    </location>
</feature>
<feature type="compositionally biased region" description="Polar residues" evidence="2">
    <location>
        <begin position="309"/>
        <end position="327"/>
    </location>
</feature>
<dbReference type="EMBL" id="CAXIPU020000435">
    <property type="protein sequence ID" value="CAL1671943.1"/>
    <property type="molecule type" value="Genomic_DNA"/>
</dbReference>
<reference evidence="3" key="1">
    <citation type="submission" date="2024-04" db="EMBL/GenBank/DDBJ databases">
        <authorList>
            <consortium name="Molecular Ecology Group"/>
        </authorList>
    </citation>
    <scope>NUCLEOTIDE SEQUENCE</scope>
</reference>
<gene>
    <name evidence="3" type="ORF">LPLAT_LOCUS5359</name>
</gene>
<feature type="region of interest" description="Disordered" evidence="2">
    <location>
        <begin position="460"/>
        <end position="543"/>
    </location>
</feature>